<feature type="region of interest" description="Disordered" evidence="10">
    <location>
        <begin position="330"/>
        <end position="392"/>
    </location>
</feature>
<dbReference type="InterPro" id="IPR007213">
    <property type="entry name" value="Ppm1/Ppm2/Tcmp"/>
</dbReference>
<dbReference type="GO" id="GO:0018423">
    <property type="term" value="F:protein C-terminal leucine carboxyl O-methyltransferase activity"/>
    <property type="evidence" value="ECO:0007669"/>
    <property type="project" value="UniProtKB-EC"/>
</dbReference>
<comment type="similarity">
    <text evidence="2">Belongs to the methyltransferase superfamily. LCMT family.</text>
</comment>
<organism evidence="11 12">
    <name type="scientific">Elsinoe australis</name>
    <dbReference type="NCBI Taxonomy" id="40998"/>
    <lineage>
        <taxon>Eukaryota</taxon>
        <taxon>Fungi</taxon>
        <taxon>Dikarya</taxon>
        <taxon>Ascomycota</taxon>
        <taxon>Pezizomycotina</taxon>
        <taxon>Dothideomycetes</taxon>
        <taxon>Dothideomycetidae</taxon>
        <taxon>Myriangiales</taxon>
        <taxon>Elsinoaceae</taxon>
        <taxon>Elsinoe</taxon>
    </lineage>
</organism>
<feature type="region of interest" description="Disordered" evidence="10">
    <location>
        <begin position="1"/>
        <end position="55"/>
    </location>
</feature>
<dbReference type="EC" id="2.1.1.233" evidence="3"/>
<name>A0A2P8A8V8_9PEZI</name>
<feature type="region of interest" description="Disordered" evidence="10">
    <location>
        <begin position="459"/>
        <end position="537"/>
    </location>
</feature>
<dbReference type="Gene3D" id="3.40.50.150">
    <property type="entry name" value="Vaccinia Virus protein VP39"/>
    <property type="match status" value="1"/>
</dbReference>
<evidence type="ECO:0000256" key="4">
    <source>
        <dbReference type="ARBA" id="ARBA00017497"/>
    </source>
</evidence>
<evidence type="ECO:0000256" key="9">
    <source>
        <dbReference type="ARBA" id="ARBA00032526"/>
    </source>
</evidence>
<evidence type="ECO:0000256" key="3">
    <source>
        <dbReference type="ARBA" id="ARBA00012834"/>
    </source>
</evidence>
<protein>
    <recommendedName>
        <fullName evidence="4">Leucine carboxyl methyltransferase 1</fullName>
        <ecNumber evidence="3">2.1.1.233</ecNumber>
    </recommendedName>
    <alternativeName>
        <fullName evidence="8">Protein phosphatase methyltransferase 1</fullName>
    </alternativeName>
    <alternativeName>
        <fullName evidence="9">[Phosphatase 2A protein]-leucine-carboxy methyltransferase 1</fullName>
    </alternativeName>
</protein>
<dbReference type="GO" id="GO:0032259">
    <property type="term" value="P:methylation"/>
    <property type="evidence" value="ECO:0007669"/>
    <property type="project" value="UniProtKB-KW"/>
</dbReference>
<dbReference type="InterPro" id="IPR016651">
    <property type="entry name" value="LCMT1"/>
</dbReference>
<feature type="compositionally biased region" description="Polar residues" evidence="10">
    <location>
        <begin position="332"/>
        <end position="364"/>
    </location>
</feature>
<gene>
    <name evidence="11" type="ORF">B9Z65_6519</name>
</gene>
<evidence type="ECO:0000256" key="6">
    <source>
        <dbReference type="ARBA" id="ARBA00022679"/>
    </source>
</evidence>
<keyword evidence="5" id="KW-0489">Methyltransferase</keyword>
<feature type="compositionally biased region" description="Basic and acidic residues" evidence="10">
    <location>
        <begin position="459"/>
        <end position="470"/>
    </location>
</feature>
<sequence length="537" mass="58396">MSAPSIPNLATLRSRGGPRGRGRGRGTAPGGTPDKTEGDQARTKDGIVQQTDNDAASSRASAVSLGYLQDPYAFAFASIPPPRRYPLINRGTYVRSIAIDRLVKFFLDTDVGSRKQIISLGAGSDTRFFRFSGVSNLIYHEIDFASNTTTKVSRTLENYPMRAVLQSANTASTDVRVAPGKDALYSKSLNIHPLDLRDIYTTSAAQAKLENLSPDAPTLILSECCLTYLTREDGTKILNHILHQMLRPSTPAAVVFYEPIKPKDAFGQTMTSNLGSRGIEMPALHEIPTLEAHRRRIKQLGLPGTGARTVYDIYTGLPGPIAEQAPLHNAHDSSLTQPPPTITASDSDSEAEGSTTPRPSFSIASTDTTTLSSSSDDNSSRTEKRPSEMWITPQERERVERLEWLDEVEEWKLLASHYCVAWGWRDGSVDPMSEEGDSGGGGTKDEVFSRAWGDIAGWRREEERRDDELHGVASPGGAGDMESLLGAGGRGPALESGSRTQEGVAGLNMRTRTFTSGVPTREQLVRGQYGRRNVDDG</sequence>
<dbReference type="Proteomes" id="UP000243723">
    <property type="component" value="Unassembled WGS sequence"/>
</dbReference>
<feature type="compositionally biased region" description="Basic and acidic residues" evidence="10">
    <location>
        <begin position="34"/>
        <end position="45"/>
    </location>
</feature>
<evidence type="ECO:0000256" key="7">
    <source>
        <dbReference type="ARBA" id="ARBA00022691"/>
    </source>
</evidence>
<dbReference type="InterPro" id="IPR029063">
    <property type="entry name" value="SAM-dependent_MTases_sf"/>
</dbReference>
<dbReference type="EMBL" id="NHZQ01000060">
    <property type="protein sequence ID" value="PSK56895.1"/>
    <property type="molecule type" value="Genomic_DNA"/>
</dbReference>
<evidence type="ECO:0000313" key="12">
    <source>
        <dbReference type="Proteomes" id="UP000243723"/>
    </source>
</evidence>
<evidence type="ECO:0000256" key="2">
    <source>
        <dbReference type="ARBA" id="ARBA00010703"/>
    </source>
</evidence>
<dbReference type="AlphaFoldDB" id="A0A2P8A8V8"/>
<dbReference type="PANTHER" id="PTHR13600">
    <property type="entry name" value="LEUCINE CARBOXYL METHYLTRANSFERASE"/>
    <property type="match status" value="1"/>
</dbReference>
<keyword evidence="6" id="KW-0808">Transferase</keyword>
<comment type="catalytic activity">
    <reaction evidence="1">
        <text>[phosphatase 2A protein]-C-terminal L-leucine + S-adenosyl-L-methionine = [phosphatase 2A protein]-C-terminal L-leucine methyl ester + S-adenosyl-L-homocysteine</text>
        <dbReference type="Rhea" id="RHEA:48544"/>
        <dbReference type="Rhea" id="RHEA-COMP:12134"/>
        <dbReference type="Rhea" id="RHEA-COMP:12135"/>
        <dbReference type="ChEBI" id="CHEBI:57856"/>
        <dbReference type="ChEBI" id="CHEBI:59789"/>
        <dbReference type="ChEBI" id="CHEBI:90516"/>
        <dbReference type="ChEBI" id="CHEBI:90517"/>
        <dbReference type="EC" id="2.1.1.233"/>
    </reaction>
</comment>
<dbReference type="OrthoDB" id="203237at2759"/>
<dbReference type="STRING" id="40998.A0A2P8A8V8"/>
<dbReference type="SUPFAM" id="SSF53335">
    <property type="entry name" value="S-adenosyl-L-methionine-dependent methyltransferases"/>
    <property type="match status" value="2"/>
</dbReference>
<comment type="caution">
    <text evidence="11">The sequence shown here is derived from an EMBL/GenBank/DDBJ whole genome shotgun (WGS) entry which is preliminary data.</text>
</comment>
<accession>A0A2P8A8V8</accession>
<keyword evidence="7" id="KW-0949">S-adenosyl-L-methionine</keyword>
<feature type="compositionally biased region" description="Low complexity" evidence="10">
    <location>
        <begin position="365"/>
        <end position="377"/>
    </location>
</feature>
<evidence type="ECO:0000256" key="8">
    <source>
        <dbReference type="ARBA" id="ARBA00029681"/>
    </source>
</evidence>
<evidence type="ECO:0000313" key="11">
    <source>
        <dbReference type="EMBL" id="PSK56895.1"/>
    </source>
</evidence>
<keyword evidence="12" id="KW-1185">Reference proteome</keyword>
<evidence type="ECO:0000256" key="10">
    <source>
        <dbReference type="SAM" id="MobiDB-lite"/>
    </source>
</evidence>
<feature type="compositionally biased region" description="Basic and acidic residues" evidence="10">
    <location>
        <begin position="378"/>
        <end position="387"/>
    </location>
</feature>
<evidence type="ECO:0000256" key="1">
    <source>
        <dbReference type="ARBA" id="ARBA00000724"/>
    </source>
</evidence>
<evidence type="ECO:0000256" key="5">
    <source>
        <dbReference type="ARBA" id="ARBA00022603"/>
    </source>
</evidence>
<proteinExistence type="inferred from homology"/>
<dbReference type="Pfam" id="PF04072">
    <property type="entry name" value="LCM"/>
    <property type="match status" value="1"/>
</dbReference>
<reference evidence="11 12" key="1">
    <citation type="submission" date="2017-05" db="EMBL/GenBank/DDBJ databases">
        <title>Draft genome sequence of Elsinoe australis.</title>
        <authorList>
            <person name="Cheng Q."/>
        </authorList>
    </citation>
    <scope>NUCLEOTIDE SEQUENCE [LARGE SCALE GENOMIC DNA]</scope>
    <source>
        <strain evidence="11 12">NL1</strain>
    </source>
</reference>
<dbReference type="PANTHER" id="PTHR13600:SF21">
    <property type="entry name" value="LEUCINE CARBOXYL METHYLTRANSFERASE 1"/>
    <property type="match status" value="1"/>
</dbReference>